<keyword evidence="2" id="KW-1185">Reference proteome</keyword>
<name>A0A0P0VKH9_ORYSJ</name>
<dbReference type="PaxDb" id="39947-A0A0P0VKH9"/>
<proteinExistence type="predicted"/>
<dbReference type="EMBL" id="AP014958">
    <property type="protein sequence ID" value="BAS79197.1"/>
    <property type="molecule type" value="Genomic_DNA"/>
</dbReference>
<dbReference type="InParanoid" id="A0A0P0VKH9"/>
<sequence length="98" mass="10443">MAARGTKRKFEAAEPLICSSPSSASPIDVGKLGEESVELELSEDSTKSYLFDAASGATAQDDVELVTRALSSVAAKSPEAVRQFIRRLTPEKVARSLD</sequence>
<organism evidence="1 2">
    <name type="scientific">Oryza sativa subsp. japonica</name>
    <name type="common">Rice</name>
    <dbReference type="NCBI Taxonomy" id="39947"/>
    <lineage>
        <taxon>Eukaryota</taxon>
        <taxon>Viridiplantae</taxon>
        <taxon>Streptophyta</taxon>
        <taxon>Embryophyta</taxon>
        <taxon>Tracheophyta</taxon>
        <taxon>Spermatophyta</taxon>
        <taxon>Magnoliopsida</taxon>
        <taxon>Liliopsida</taxon>
        <taxon>Poales</taxon>
        <taxon>Poaceae</taxon>
        <taxon>BOP clade</taxon>
        <taxon>Oryzoideae</taxon>
        <taxon>Oryzeae</taxon>
        <taxon>Oryzinae</taxon>
        <taxon>Oryza</taxon>
        <taxon>Oryza sativa</taxon>
    </lineage>
</organism>
<dbReference type="Proteomes" id="UP000059680">
    <property type="component" value="Chromosome 2"/>
</dbReference>
<dbReference type="STRING" id="39947.A0A0P0VKH9"/>
<gene>
    <name evidence="1" type="ordered locus">Os02g0554400</name>
    <name evidence="1" type="ORF">OSNPB_020554400</name>
</gene>
<reference evidence="1 2" key="2">
    <citation type="journal article" date="2013" name="Plant Cell Physiol.">
        <title>Rice Annotation Project Database (RAP-DB): an integrative and interactive database for rice genomics.</title>
        <authorList>
            <person name="Sakai H."/>
            <person name="Lee S.S."/>
            <person name="Tanaka T."/>
            <person name="Numa H."/>
            <person name="Kim J."/>
            <person name="Kawahara Y."/>
            <person name="Wakimoto H."/>
            <person name="Yang C.C."/>
            <person name="Iwamoto M."/>
            <person name="Abe T."/>
            <person name="Yamada Y."/>
            <person name="Muto A."/>
            <person name="Inokuchi H."/>
            <person name="Ikemura T."/>
            <person name="Matsumoto T."/>
            <person name="Sasaki T."/>
            <person name="Itoh T."/>
        </authorList>
    </citation>
    <scope>NUCLEOTIDE SEQUENCE [LARGE SCALE GENOMIC DNA]</scope>
    <source>
        <strain evidence="2">cv. Nipponbare</strain>
    </source>
</reference>
<reference evidence="1 2" key="3">
    <citation type="journal article" date="2013" name="Rice">
        <title>Improvement of the Oryza sativa Nipponbare reference genome using next generation sequence and optical map data.</title>
        <authorList>
            <person name="Kawahara Y."/>
            <person name="de la Bastide M."/>
            <person name="Hamilton J.P."/>
            <person name="Kanamori H."/>
            <person name="McCombie W.R."/>
            <person name="Ouyang S."/>
            <person name="Schwartz D.C."/>
            <person name="Tanaka T."/>
            <person name="Wu J."/>
            <person name="Zhou S."/>
            <person name="Childs K.L."/>
            <person name="Davidson R.M."/>
            <person name="Lin H."/>
            <person name="Quesada-Ocampo L."/>
            <person name="Vaillancourt B."/>
            <person name="Sakai H."/>
            <person name="Lee S.S."/>
            <person name="Kim J."/>
            <person name="Numa H."/>
            <person name="Itoh T."/>
            <person name="Buell C.R."/>
            <person name="Matsumoto T."/>
        </authorList>
    </citation>
    <scope>NUCLEOTIDE SEQUENCE [LARGE SCALE GENOMIC DNA]</scope>
    <source>
        <strain evidence="2">cv. Nipponbare</strain>
    </source>
</reference>
<protein>
    <submittedName>
        <fullName evidence="1">Os02g0554400 protein</fullName>
    </submittedName>
</protein>
<dbReference type="AlphaFoldDB" id="A0A0P0VKH9"/>
<accession>A0A0P0VKH9</accession>
<evidence type="ECO:0000313" key="2">
    <source>
        <dbReference type="Proteomes" id="UP000059680"/>
    </source>
</evidence>
<evidence type="ECO:0000313" key="1">
    <source>
        <dbReference type="EMBL" id="BAS79197.1"/>
    </source>
</evidence>
<reference evidence="2" key="1">
    <citation type="journal article" date="2005" name="Nature">
        <title>The map-based sequence of the rice genome.</title>
        <authorList>
            <consortium name="International rice genome sequencing project (IRGSP)"/>
            <person name="Matsumoto T."/>
            <person name="Wu J."/>
            <person name="Kanamori H."/>
            <person name="Katayose Y."/>
            <person name="Fujisawa M."/>
            <person name="Namiki N."/>
            <person name="Mizuno H."/>
            <person name="Yamamoto K."/>
            <person name="Antonio B.A."/>
            <person name="Baba T."/>
            <person name="Sakata K."/>
            <person name="Nagamura Y."/>
            <person name="Aoki H."/>
            <person name="Arikawa K."/>
            <person name="Arita K."/>
            <person name="Bito T."/>
            <person name="Chiden Y."/>
            <person name="Fujitsuka N."/>
            <person name="Fukunaka R."/>
            <person name="Hamada M."/>
            <person name="Harada C."/>
            <person name="Hayashi A."/>
            <person name="Hijishita S."/>
            <person name="Honda M."/>
            <person name="Hosokawa S."/>
            <person name="Ichikawa Y."/>
            <person name="Idonuma A."/>
            <person name="Iijima M."/>
            <person name="Ikeda M."/>
            <person name="Ikeno M."/>
            <person name="Ito K."/>
            <person name="Ito S."/>
            <person name="Ito T."/>
            <person name="Ito Y."/>
            <person name="Ito Y."/>
            <person name="Iwabuchi A."/>
            <person name="Kamiya K."/>
            <person name="Karasawa W."/>
            <person name="Kurita K."/>
            <person name="Katagiri S."/>
            <person name="Kikuta A."/>
            <person name="Kobayashi H."/>
            <person name="Kobayashi N."/>
            <person name="Machita K."/>
            <person name="Maehara T."/>
            <person name="Masukawa M."/>
            <person name="Mizubayashi T."/>
            <person name="Mukai Y."/>
            <person name="Nagasaki H."/>
            <person name="Nagata Y."/>
            <person name="Naito S."/>
            <person name="Nakashima M."/>
            <person name="Nakama Y."/>
            <person name="Nakamichi Y."/>
            <person name="Nakamura M."/>
            <person name="Meguro A."/>
            <person name="Negishi M."/>
            <person name="Ohta I."/>
            <person name="Ohta T."/>
            <person name="Okamoto M."/>
            <person name="Ono N."/>
            <person name="Saji S."/>
            <person name="Sakaguchi M."/>
            <person name="Sakai K."/>
            <person name="Shibata M."/>
            <person name="Shimokawa T."/>
            <person name="Song J."/>
            <person name="Takazaki Y."/>
            <person name="Terasawa K."/>
            <person name="Tsugane M."/>
            <person name="Tsuji K."/>
            <person name="Ueda S."/>
            <person name="Waki K."/>
            <person name="Yamagata H."/>
            <person name="Yamamoto M."/>
            <person name="Yamamoto S."/>
            <person name="Yamane H."/>
            <person name="Yoshiki S."/>
            <person name="Yoshihara R."/>
            <person name="Yukawa K."/>
            <person name="Zhong H."/>
            <person name="Yano M."/>
            <person name="Yuan Q."/>
            <person name="Ouyang S."/>
            <person name="Liu J."/>
            <person name="Jones K.M."/>
            <person name="Gansberger K."/>
            <person name="Moffat K."/>
            <person name="Hill J."/>
            <person name="Bera J."/>
            <person name="Fadrosh D."/>
            <person name="Jin S."/>
            <person name="Johri S."/>
            <person name="Kim M."/>
            <person name="Overton L."/>
            <person name="Reardon M."/>
            <person name="Tsitrin T."/>
            <person name="Vuong H."/>
            <person name="Weaver B."/>
            <person name="Ciecko A."/>
            <person name="Tallon L."/>
            <person name="Jackson J."/>
            <person name="Pai G."/>
            <person name="Aken S.V."/>
            <person name="Utterback T."/>
            <person name="Reidmuller S."/>
            <person name="Feldblyum T."/>
            <person name="Hsiao J."/>
            <person name="Zismann V."/>
            <person name="Iobst S."/>
            <person name="de Vazeille A.R."/>
            <person name="Buell C.R."/>
            <person name="Ying K."/>
            <person name="Li Y."/>
            <person name="Lu T."/>
            <person name="Huang Y."/>
            <person name="Zhao Q."/>
            <person name="Feng Q."/>
            <person name="Zhang L."/>
            <person name="Zhu J."/>
            <person name="Weng Q."/>
            <person name="Mu J."/>
            <person name="Lu Y."/>
            <person name="Fan D."/>
            <person name="Liu Y."/>
            <person name="Guan J."/>
            <person name="Zhang Y."/>
            <person name="Yu S."/>
            <person name="Liu X."/>
            <person name="Zhang Y."/>
            <person name="Hong G."/>
            <person name="Han B."/>
            <person name="Choisne N."/>
            <person name="Demange N."/>
            <person name="Orjeda G."/>
            <person name="Samain S."/>
            <person name="Cattolico L."/>
            <person name="Pelletier E."/>
            <person name="Couloux A."/>
            <person name="Segurens B."/>
            <person name="Wincker P."/>
            <person name="D'Hont A."/>
            <person name="Scarpelli C."/>
            <person name="Weissenbach J."/>
            <person name="Salanoubat M."/>
            <person name="Quetier F."/>
            <person name="Yu Y."/>
            <person name="Kim H.R."/>
            <person name="Rambo T."/>
            <person name="Currie J."/>
            <person name="Collura K."/>
            <person name="Luo M."/>
            <person name="Yang T."/>
            <person name="Ammiraju J.S.S."/>
            <person name="Engler F."/>
            <person name="Soderlund C."/>
            <person name="Wing R.A."/>
            <person name="Palmer L.E."/>
            <person name="de la Bastide M."/>
            <person name="Spiegel L."/>
            <person name="Nascimento L."/>
            <person name="Zutavern T."/>
            <person name="O'Shaughnessy A."/>
            <person name="Dike S."/>
            <person name="Dedhia N."/>
            <person name="Preston R."/>
            <person name="Balija V."/>
            <person name="McCombie W.R."/>
            <person name="Chow T."/>
            <person name="Chen H."/>
            <person name="Chung M."/>
            <person name="Chen C."/>
            <person name="Shaw J."/>
            <person name="Wu H."/>
            <person name="Hsiao K."/>
            <person name="Chao Y."/>
            <person name="Chu M."/>
            <person name="Cheng C."/>
            <person name="Hour A."/>
            <person name="Lee P."/>
            <person name="Lin S."/>
            <person name="Lin Y."/>
            <person name="Liou J."/>
            <person name="Liu S."/>
            <person name="Hsing Y."/>
            <person name="Raghuvanshi S."/>
            <person name="Mohanty A."/>
            <person name="Bharti A.K."/>
            <person name="Gaur A."/>
            <person name="Gupta V."/>
            <person name="Kumar D."/>
            <person name="Ravi V."/>
            <person name="Vij S."/>
            <person name="Kapur A."/>
            <person name="Khurana P."/>
            <person name="Khurana P."/>
            <person name="Khurana J.P."/>
            <person name="Tyagi A.K."/>
            <person name="Gaikwad K."/>
            <person name="Singh A."/>
            <person name="Dalal V."/>
            <person name="Srivastava S."/>
            <person name="Dixit A."/>
            <person name="Pal A.K."/>
            <person name="Ghazi I.A."/>
            <person name="Yadav M."/>
            <person name="Pandit A."/>
            <person name="Bhargava A."/>
            <person name="Sureshbabu K."/>
            <person name="Batra K."/>
            <person name="Sharma T.R."/>
            <person name="Mohapatra T."/>
            <person name="Singh N.K."/>
            <person name="Messing J."/>
            <person name="Nelson A.B."/>
            <person name="Fuks G."/>
            <person name="Kavchok S."/>
            <person name="Keizer G."/>
            <person name="Linton E."/>
            <person name="Llaca V."/>
            <person name="Song R."/>
            <person name="Tanyolac B."/>
            <person name="Young S."/>
            <person name="Ho-Il K."/>
            <person name="Hahn J.H."/>
            <person name="Sangsakoo G."/>
            <person name="Vanavichit A."/>
            <person name="de Mattos Luiz.A.T."/>
            <person name="Zimmer P.D."/>
            <person name="Malone G."/>
            <person name="Dellagostin O."/>
            <person name="de Oliveira A.C."/>
            <person name="Bevan M."/>
            <person name="Bancroft I."/>
            <person name="Minx P."/>
            <person name="Cordum H."/>
            <person name="Wilson R."/>
            <person name="Cheng Z."/>
            <person name="Jin W."/>
            <person name="Jiang J."/>
            <person name="Leong S.A."/>
            <person name="Iwama H."/>
            <person name="Gojobori T."/>
            <person name="Itoh T."/>
            <person name="Niimura Y."/>
            <person name="Fujii Y."/>
            <person name="Habara T."/>
            <person name="Sakai H."/>
            <person name="Sato Y."/>
            <person name="Wilson G."/>
            <person name="Kumar K."/>
            <person name="McCouch S."/>
            <person name="Juretic N."/>
            <person name="Hoen D."/>
            <person name="Wright S."/>
            <person name="Bruskiewich R."/>
            <person name="Bureau T."/>
            <person name="Miyao A."/>
            <person name="Hirochika H."/>
            <person name="Nishikawa T."/>
            <person name="Kadowaki K."/>
            <person name="Sugiura M."/>
            <person name="Burr B."/>
            <person name="Sasaki T."/>
        </authorList>
    </citation>
    <scope>NUCLEOTIDE SEQUENCE [LARGE SCALE GENOMIC DNA]</scope>
    <source>
        <strain evidence="2">cv. Nipponbare</strain>
    </source>
</reference>